<keyword evidence="12" id="KW-0812">Transmembrane</keyword>
<evidence type="ECO:0000256" key="12">
    <source>
        <dbReference type="SAM" id="Phobius"/>
    </source>
</evidence>
<keyword evidence="8 15" id="KW-0418">Kinase</keyword>
<comment type="caution">
    <text evidence="15">The sequence shown here is derived from an EMBL/GenBank/DDBJ whole genome shotgun (WGS) entry which is preliminary data.</text>
</comment>
<dbReference type="PANTHER" id="PTHR34220">
    <property type="entry name" value="SENSOR HISTIDINE KINASE YPDA"/>
    <property type="match status" value="1"/>
</dbReference>
<evidence type="ECO:0000256" key="11">
    <source>
        <dbReference type="ARBA" id="ARBA00023136"/>
    </source>
</evidence>
<sequence>AFYRKIIKRSDDLLKMGFWTLALVSLMLLIFSFRFVNSVTQPILKLTQSARELSRGNFHKPIEINNNDDMSFLAKTLDTMRLNIGNLFDEIQSKAQLEYDLHKHKLMLKESELKSLQSQINPHFLFNTLNMLSKEAYLAGADKTSELISSVAGMLRYNLRRMDSRVTLGDEVEVLEEYLAIQKARFGDRLKVVREIDEAGLDIDVPILILQPLAENVFIYAIEPSEDGGTLTLRVQSHEEHVTVEVSDTGQGMDAEQIERLLADTDNSIYKGHSTGIGIRNVLHRLQLFYGVEDIIQIDSKIGEGTCITLTLPRRPKL</sequence>
<dbReference type="InterPro" id="IPR003594">
    <property type="entry name" value="HATPase_dom"/>
</dbReference>
<evidence type="ECO:0000313" key="16">
    <source>
        <dbReference type="Proteomes" id="UP000673394"/>
    </source>
</evidence>
<evidence type="ECO:0000259" key="13">
    <source>
        <dbReference type="PROSITE" id="PS50109"/>
    </source>
</evidence>
<keyword evidence="16" id="KW-1185">Reference proteome</keyword>
<dbReference type="InterPro" id="IPR003660">
    <property type="entry name" value="HAMP_dom"/>
</dbReference>
<comment type="catalytic activity">
    <reaction evidence="1">
        <text>ATP + protein L-histidine = ADP + protein N-phospho-L-histidine.</text>
        <dbReference type="EC" id="2.7.13.3"/>
    </reaction>
</comment>
<dbReference type="Pfam" id="PF02518">
    <property type="entry name" value="HATPase_c"/>
    <property type="match status" value="1"/>
</dbReference>
<accession>A0ABS5CBT9</accession>
<dbReference type="EMBL" id="JAGKSP010000003">
    <property type="protein sequence ID" value="MBP3963446.1"/>
    <property type="molecule type" value="Genomic_DNA"/>
</dbReference>
<feature type="non-terminal residue" evidence="15">
    <location>
        <position position="1"/>
    </location>
</feature>
<dbReference type="PANTHER" id="PTHR34220:SF7">
    <property type="entry name" value="SENSOR HISTIDINE KINASE YPDA"/>
    <property type="match status" value="1"/>
</dbReference>
<dbReference type="SMART" id="SM00387">
    <property type="entry name" value="HATPase_c"/>
    <property type="match status" value="1"/>
</dbReference>
<dbReference type="InterPro" id="IPR004358">
    <property type="entry name" value="Sig_transdc_His_kin-like_C"/>
</dbReference>
<protein>
    <recommendedName>
        <fullName evidence="3">histidine kinase</fullName>
        <ecNumber evidence="3">2.7.13.3</ecNumber>
    </recommendedName>
</protein>
<dbReference type="CDD" id="cd06225">
    <property type="entry name" value="HAMP"/>
    <property type="match status" value="1"/>
</dbReference>
<dbReference type="InterPro" id="IPR036890">
    <property type="entry name" value="HATPase_C_sf"/>
</dbReference>
<name>A0ABS5CBT9_9BACL</name>
<evidence type="ECO:0000256" key="5">
    <source>
        <dbReference type="ARBA" id="ARBA00022553"/>
    </source>
</evidence>
<dbReference type="SUPFAM" id="SSF55874">
    <property type="entry name" value="ATPase domain of HSP90 chaperone/DNA topoisomerase II/histidine kinase"/>
    <property type="match status" value="1"/>
</dbReference>
<feature type="domain" description="Histidine kinase" evidence="13">
    <location>
        <begin position="210"/>
        <end position="316"/>
    </location>
</feature>
<dbReference type="Pfam" id="PF06580">
    <property type="entry name" value="His_kinase"/>
    <property type="match status" value="1"/>
</dbReference>
<comment type="subcellular location">
    <subcellularLocation>
        <location evidence="2">Cell membrane</location>
        <topology evidence="2">Multi-pass membrane protein</topology>
    </subcellularLocation>
</comment>
<dbReference type="Gene3D" id="3.30.565.10">
    <property type="entry name" value="Histidine kinase-like ATPase, C-terminal domain"/>
    <property type="match status" value="1"/>
</dbReference>
<feature type="domain" description="HAMP" evidence="14">
    <location>
        <begin position="37"/>
        <end position="89"/>
    </location>
</feature>
<keyword evidence="12" id="KW-1133">Transmembrane helix</keyword>
<dbReference type="Gene3D" id="6.10.340.10">
    <property type="match status" value="1"/>
</dbReference>
<evidence type="ECO:0000256" key="6">
    <source>
        <dbReference type="ARBA" id="ARBA00022679"/>
    </source>
</evidence>
<evidence type="ECO:0000256" key="1">
    <source>
        <dbReference type="ARBA" id="ARBA00000085"/>
    </source>
</evidence>
<keyword evidence="11 12" id="KW-0472">Membrane</keyword>
<evidence type="ECO:0000313" key="15">
    <source>
        <dbReference type="EMBL" id="MBP3963446.1"/>
    </source>
</evidence>
<dbReference type="Proteomes" id="UP000673394">
    <property type="component" value="Unassembled WGS sequence"/>
</dbReference>
<feature type="transmembrane region" description="Helical" evidence="12">
    <location>
        <begin position="12"/>
        <end position="36"/>
    </location>
</feature>
<dbReference type="InterPro" id="IPR005467">
    <property type="entry name" value="His_kinase_dom"/>
</dbReference>
<dbReference type="InterPro" id="IPR010559">
    <property type="entry name" value="Sig_transdc_His_kin_internal"/>
</dbReference>
<dbReference type="RefSeq" id="WP_210658499.1">
    <property type="nucleotide sequence ID" value="NZ_JAGKSP010000003.1"/>
</dbReference>
<dbReference type="SUPFAM" id="SSF158472">
    <property type="entry name" value="HAMP domain-like"/>
    <property type="match status" value="1"/>
</dbReference>
<dbReference type="PRINTS" id="PR00344">
    <property type="entry name" value="BCTRLSENSOR"/>
</dbReference>
<keyword evidence="4" id="KW-1003">Cell membrane</keyword>
<keyword evidence="10" id="KW-0902">Two-component regulatory system</keyword>
<evidence type="ECO:0000256" key="3">
    <source>
        <dbReference type="ARBA" id="ARBA00012438"/>
    </source>
</evidence>
<evidence type="ECO:0000256" key="8">
    <source>
        <dbReference type="ARBA" id="ARBA00022777"/>
    </source>
</evidence>
<dbReference type="EC" id="2.7.13.3" evidence="3"/>
<evidence type="ECO:0000256" key="4">
    <source>
        <dbReference type="ARBA" id="ARBA00022475"/>
    </source>
</evidence>
<keyword evidence="7" id="KW-0547">Nucleotide-binding</keyword>
<dbReference type="SMART" id="SM00304">
    <property type="entry name" value="HAMP"/>
    <property type="match status" value="1"/>
</dbReference>
<evidence type="ECO:0000256" key="9">
    <source>
        <dbReference type="ARBA" id="ARBA00022840"/>
    </source>
</evidence>
<keyword evidence="5" id="KW-0597">Phosphoprotein</keyword>
<gene>
    <name evidence="15" type="ORF">I8J30_12085</name>
</gene>
<dbReference type="PROSITE" id="PS50109">
    <property type="entry name" value="HIS_KIN"/>
    <property type="match status" value="1"/>
</dbReference>
<dbReference type="Pfam" id="PF00672">
    <property type="entry name" value="HAMP"/>
    <property type="match status" value="1"/>
</dbReference>
<evidence type="ECO:0000256" key="10">
    <source>
        <dbReference type="ARBA" id="ARBA00023012"/>
    </source>
</evidence>
<evidence type="ECO:0000256" key="2">
    <source>
        <dbReference type="ARBA" id="ARBA00004651"/>
    </source>
</evidence>
<evidence type="ECO:0000259" key="14">
    <source>
        <dbReference type="PROSITE" id="PS50885"/>
    </source>
</evidence>
<keyword evidence="9" id="KW-0067">ATP-binding</keyword>
<reference evidence="15 16" key="1">
    <citation type="submission" date="2021-04" db="EMBL/GenBank/DDBJ databases">
        <title>Paenibacillus sp. DLE-14 whole genome sequence.</title>
        <authorList>
            <person name="Ham Y.J."/>
        </authorList>
    </citation>
    <scope>NUCLEOTIDE SEQUENCE [LARGE SCALE GENOMIC DNA]</scope>
    <source>
        <strain evidence="15 16">DLE-14</strain>
    </source>
</reference>
<organism evidence="15 16">
    <name type="scientific">Paenibacillus lignilyticus</name>
    <dbReference type="NCBI Taxonomy" id="1172615"/>
    <lineage>
        <taxon>Bacteria</taxon>
        <taxon>Bacillati</taxon>
        <taxon>Bacillota</taxon>
        <taxon>Bacilli</taxon>
        <taxon>Bacillales</taxon>
        <taxon>Paenibacillaceae</taxon>
        <taxon>Paenibacillus</taxon>
    </lineage>
</organism>
<dbReference type="GO" id="GO:0016301">
    <property type="term" value="F:kinase activity"/>
    <property type="evidence" value="ECO:0007669"/>
    <property type="project" value="UniProtKB-KW"/>
</dbReference>
<keyword evidence="6" id="KW-0808">Transferase</keyword>
<evidence type="ECO:0000256" key="7">
    <source>
        <dbReference type="ARBA" id="ARBA00022741"/>
    </source>
</evidence>
<proteinExistence type="predicted"/>
<dbReference type="PROSITE" id="PS50885">
    <property type="entry name" value="HAMP"/>
    <property type="match status" value="1"/>
</dbReference>
<dbReference type="InterPro" id="IPR050640">
    <property type="entry name" value="Bact_2-comp_sensor_kinase"/>
</dbReference>